<feature type="transmembrane region" description="Helical" evidence="1">
    <location>
        <begin position="31"/>
        <end position="49"/>
    </location>
</feature>
<evidence type="ECO:0000313" key="2">
    <source>
        <dbReference type="EMBL" id="TYT63874.1"/>
    </source>
</evidence>
<dbReference type="AlphaFoldDB" id="A0A5D5ARY6"/>
<reference evidence="2 3" key="1">
    <citation type="submission" date="2019-08" db="EMBL/GenBank/DDBJ databases">
        <title>Archaea genome.</title>
        <authorList>
            <person name="Kajale S."/>
            <person name="Shouche Y."/>
            <person name="Deshpande N."/>
            <person name="Sharma A."/>
        </authorList>
    </citation>
    <scope>NUCLEOTIDE SEQUENCE [LARGE SCALE GENOMIC DNA]</scope>
    <source>
        <strain evidence="2 3">ESP3B_9</strain>
    </source>
</reference>
<accession>A0A5D5ARY6</accession>
<name>A0A5D5ARY6_9EURY</name>
<keyword evidence="1" id="KW-0812">Transmembrane</keyword>
<gene>
    <name evidence="2" type="ORF">FYC77_01255</name>
</gene>
<keyword evidence="3" id="KW-1185">Reference proteome</keyword>
<evidence type="ECO:0000313" key="3">
    <source>
        <dbReference type="Proteomes" id="UP000324104"/>
    </source>
</evidence>
<proteinExistence type="predicted"/>
<keyword evidence="1" id="KW-0472">Membrane</keyword>
<organism evidence="2 3">
    <name type="scientific">Natrialba swarupiae</name>
    <dbReference type="NCBI Taxonomy" id="2448032"/>
    <lineage>
        <taxon>Archaea</taxon>
        <taxon>Methanobacteriati</taxon>
        <taxon>Methanobacteriota</taxon>
        <taxon>Stenosarchaea group</taxon>
        <taxon>Halobacteria</taxon>
        <taxon>Halobacteriales</taxon>
        <taxon>Natrialbaceae</taxon>
        <taxon>Natrialba</taxon>
    </lineage>
</organism>
<feature type="transmembrane region" description="Helical" evidence="1">
    <location>
        <begin position="77"/>
        <end position="96"/>
    </location>
</feature>
<dbReference type="Proteomes" id="UP000324104">
    <property type="component" value="Unassembled WGS sequence"/>
</dbReference>
<protein>
    <submittedName>
        <fullName evidence="2">Uncharacterized protein</fullName>
    </submittedName>
</protein>
<comment type="caution">
    <text evidence="2">The sequence shown here is derived from an EMBL/GenBank/DDBJ whole genome shotgun (WGS) entry which is preliminary data.</text>
</comment>
<dbReference type="EMBL" id="VTAW01000001">
    <property type="protein sequence ID" value="TYT63874.1"/>
    <property type="molecule type" value="Genomic_DNA"/>
</dbReference>
<evidence type="ECO:0000256" key="1">
    <source>
        <dbReference type="SAM" id="Phobius"/>
    </source>
</evidence>
<dbReference type="RefSeq" id="WP_149079681.1">
    <property type="nucleotide sequence ID" value="NZ_VTAW01000001.1"/>
</dbReference>
<keyword evidence="1" id="KW-1133">Transmembrane helix</keyword>
<sequence length="98" mass="10356">MVDGDRTRGGGPAEAVYVLGQEMRRRNASTLAMDVLYLFTTAFLATLAVQGVRPAIVAALPLLTFLYFAWRSTTAFLVANLLAIALAVIATATGIGPL</sequence>